<evidence type="ECO:0000313" key="2">
    <source>
        <dbReference type="Proteomes" id="UP001214250"/>
    </source>
</evidence>
<name>A0ABY7VXA5_9BACT</name>
<protein>
    <submittedName>
        <fullName evidence="1">Nucleotidyltransferase domain-containing protein</fullName>
    </submittedName>
</protein>
<reference evidence="1 2" key="1">
    <citation type="submission" date="2023-02" db="EMBL/GenBank/DDBJ databases">
        <title>Genome sequence of Lentisphaera profundi SAORIC-696.</title>
        <authorList>
            <person name="Kim e."/>
            <person name="Cho J.-C."/>
            <person name="Choi A."/>
            <person name="Kang I."/>
        </authorList>
    </citation>
    <scope>NUCLEOTIDE SEQUENCE [LARGE SCALE GENOMIC DNA]</scope>
    <source>
        <strain evidence="1 2">SAORIC-696</strain>
    </source>
</reference>
<dbReference type="CDD" id="cd05403">
    <property type="entry name" value="NT_KNTase_like"/>
    <property type="match status" value="1"/>
</dbReference>
<sequence>MSKYTVNAGNKFDLLVDRDLAAIINLCLTSKYAASIKAIVLMGSYGRGEGTAFQTERGLRPFNDYDLVVVGKSMNEWKRRKVQKVFHQLERELTKDLEITVDLFLHTENSLKRADASLMNYEMKYGHKVVYGDPRILELMPNYKSVDLSEATRLLLNRGKLLLDISTRLRSVNSFTENELLLYKNI</sequence>
<dbReference type="InterPro" id="IPR043519">
    <property type="entry name" value="NT_sf"/>
</dbReference>
<dbReference type="Proteomes" id="UP001214250">
    <property type="component" value="Chromosome 2"/>
</dbReference>
<proteinExistence type="predicted"/>
<dbReference type="Gene3D" id="3.30.460.10">
    <property type="entry name" value="Beta Polymerase, domain 2"/>
    <property type="match status" value="1"/>
</dbReference>
<evidence type="ECO:0000313" key="1">
    <source>
        <dbReference type="EMBL" id="WDE98551.1"/>
    </source>
</evidence>
<keyword evidence="2" id="KW-1185">Reference proteome</keyword>
<accession>A0ABY7VXA5</accession>
<dbReference type="RefSeq" id="WP_274153422.1">
    <property type="nucleotide sequence ID" value="NZ_CP117812.1"/>
</dbReference>
<gene>
    <name evidence="1" type="ORF">PQO03_11945</name>
</gene>
<dbReference type="EMBL" id="CP117812">
    <property type="protein sequence ID" value="WDE98551.1"/>
    <property type="molecule type" value="Genomic_DNA"/>
</dbReference>
<organism evidence="1 2">
    <name type="scientific">Lentisphaera profundi</name>
    <dbReference type="NCBI Taxonomy" id="1658616"/>
    <lineage>
        <taxon>Bacteria</taxon>
        <taxon>Pseudomonadati</taxon>
        <taxon>Lentisphaerota</taxon>
        <taxon>Lentisphaeria</taxon>
        <taxon>Lentisphaerales</taxon>
        <taxon>Lentisphaeraceae</taxon>
        <taxon>Lentisphaera</taxon>
    </lineage>
</organism>
<dbReference type="SUPFAM" id="SSF81301">
    <property type="entry name" value="Nucleotidyltransferase"/>
    <property type="match status" value="1"/>
</dbReference>